<sequence>MRMEPPGGETRRQARTVEIMLAVALGTAVFVAPAAGFWRVRWALGLTGPGWDVAASAVVRGAAALGLLMTVWWLVRARDRGL</sequence>
<keyword evidence="1" id="KW-0472">Membrane</keyword>
<evidence type="ECO:0000313" key="2">
    <source>
        <dbReference type="EMBL" id="GEL17005.1"/>
    </source>
</evidence>
<dbReference type="STRING" id="1123024.GCA_000423625_01583"/>
<evidence type="ECO:0000256" key="1">
    <source>
        <dbReference type="SAM" id="Phobius"/>
    </source>
</evidence>
<keyword evidence="1" id="KW-0812">Transmembrane</keyword>
<feature type="transmembrane region" description="Helical" evidence="1">
    <location>
        <begin position="53"/>
        <end position="75"/>
    </location>
</feature>
<protein>
    <submittedName>
        <fullName evidence="2">Uncharacterized protein</fullName>
    </submittedName>
</protein>
<keyword evidence="3" id="KW-1185">Reference proteome</keyword>
<keyword evidence="1" id="KW-1133">Transmembrane helix</keyword>
<organism evidence="2 3">
    <name type="scientific">Pseudonocardia asaccharolytica DSM 44247 = NBRC 16224</name>
    <dbReference type="NCBI Taxonomy" id="1123024"/>
    <lineage>
        <taxon>Bacteria</taxon>
        <taxon>Bacillati</taxon>
        <taxon>Actinomycetota</taxon>
        <taxon>Actinomycetes</taxon>
        <taxon>Pseudonocardiales</taxon>
        <taxon>Pseudonocardiaceae</taxon>
        <taxon>Pseudonocardia</taxon>
    </lineage>
</organism>
<proteinExistence type="predicted"/>
<accession>A0A511CWR2</accession>
<dbReference type="AlphaFoldDB" id="A0A511CWR2"/>
<gene>
    <name evidence="2" type="ORF">PA7_08420</name>
</gene>
<dbReference type="EMBL" id="BJVI01000005">
    <property type="protein sequence ID" value="GEL17005.1"/>
    <property type="molecule type" value="Genomic_DNA"/>
</dbReference>
<reference evidence="2 3" key="1">
    <citation type="submission" date="2019-07" db="EMBL/GenBank/DDBJ databases">
        <title>Whole genome shotgun sequence of Pseudonocardia asaccharolytica NBRC 16224.</title>
        <authorList>
            <person name="Hosoyama A."/>
            <person name="Uohara A."/>
            <person name="Ohji S."/>
            <person name="Ichikawa N."/>
        </authorList>
    </citation>
    <scope>NUCLEOTIDE SEQUENCE [LARGE SCALE GENOMIC DNA]</scope>
    <source>
        <strain evidence="2 3">NBRC 16224</strain>
    </source>
</reference>
<feature type="transmembrane region" description="Helical" evidence="1">
    <location>
        <begin position="21"/>
        <end position="41"/>
    </location>
</feature>
<evidence type="ECO:0000313" key="3">
    <source>
        <dbReference type="Proteomes" id="UP000321328"/>
    </source>
</evidence>
<name>A0A511CWR2_9PSEU</name>
<dbReference type="Proteomes" id="UP000321328">
    <property type="component" value="Unassembled WGS sequence"/>
</dbReference>
<comment type="caution">
    <text evidence="2">The sequence shown here is derived from an EMBL/GenBank/DDBJ whole genome shotgun (WGS) entry which is preliminary data.</text>
</comment>